<sequence>MHVLSILPALGFASLASAKYTLHEDYGTNSSFFDKFDFFTVRRSQTTLEGWTNSNQDSDPTNGYVDYVSRNVAESKGLINASTSNGVYIGVDHSNTASKPGRKSVRLESTSTYQHGLVILDLAHMPGSVCGTWPAFWMLGSDWPSHGEIDIIEGVNDQSENQMALHTSDGCTVKNTGFSGNLDTDNCYVDADGQSANAGCAIMSSDTKSYGSGFNDAGGGVYATEWTGDAISAWFFPSSSIPKDITAGYPVPSSWGTPAAKFAGSCDIDKHFKDLQIVFDITFCGDWAGEESVWSSSSCSSKASTCNDYVQNNPSAFEDSYWRLNSLKVYQESKSSGLDLDVDVDIDLDLSLGNGKRTAPYLRPGPRPKHRRERRHGHGHGHA</sequence>
<evidence type="ECO:0000256" key="8">
    <source>
        <dbReference type="ARBA" id="ARBA00023288"/>
    </source>
</evidence>
<dbReference type="SUPFAM" id="SSF49899">
    <property type="entry name" value="Concanavalin A-like lectins/glucanases"/>
    <property type="match status" value="1"/>
</dbReference>
<dbReference type="PANTHER" id="PTHR10963:SF24">
    <property type="entry name" value="GLYCOSIDASE C21B10.07-RELATED"/>
    <property type="match status" value="1"/>
</dbReference>
<evidence type="ECO:0000256" key="6">
    <source>
        <dbReference type="ARBA" id="ARBA00022622"/>
    </source>
</evidence>
<dbReference type="Pfam" id="PF26113">
    <property type="entry name" value="GH16_XgeA"/>
    <property type="match status" value="1"/>
</dbReference>
<comment type="catalytic activity">
    <reaction evidence="1">
        <text>Endohydrolysis of (1-&gt;3)- or (1-&gt;4)-linkages in beta-D-glucans when the glucose residue whose reducing group is involved in the linkage to be hydrolyzed is itself substituted at C-3.</text>
        <dbReference type="EC" id="3.2.1.6"/>
    </reaction>
</comment>
<keyword evidence="6" id="KW-0325">Glycoprotein</keyword>
<feature type="compositionally biased region" description="Basic residues" evidence="10">
    <location>
        <begin position="366"/>
        <end position="383"/>
    </location>
</feature>
<feature type="domain" description="GH16" evidence="12">
    <location>
        <begin position="24"/>
        <end position="296"/>
    </location>
</feature>
<reference evidence="13" key="1">
    <citation type="submission" date="2021-07" db="EMBL/GenBank/DDBJ databases">
        <authorList>
            <person name="Branca A.L. A."/>
        </authorList>
    </citation>
    <scope>NUCLEOTIDE SEQUENCE</scope>
</reference>
<keyword evidence="6" id="KW-0336">GPI-anchor</keyword>
<evidence type="ECO:0000256" key="11">
    <source>
        <dbReference type="SAM" id="SignalP"/>
    </source>
</evidence>
<comment type="caution">
    <text evidence="13">The sequence shown here is derived from an EMBL/GenBank/DDBJ whole genome shotgun (WGS) entry which is preliminary data.</text>
</comment>
<dbReference type="GO" id="GO:0098552">
    <property type="term" value="C:side of membrane"/>
    <property type="evidence" value="ECO:0007669"/>
    <property type="project" value="UniProtKB-KW"/>
</dbReference>
<dbReference type="AlphaFoldDB" id="A0A9W4HJR0"/>
<evidence type="ECO:0000256" key="10">
    <source>
        <dbReference type="SAM" id="MobiDB-lite"/>
    </source>
</evidence>
<feature type="chain" id="PRO_5040751420" description="endo-1,3(4)-beta-glucanase" evidence="11">
    <location>
        <begin position="19"/>
        <end position="383"/>
    </location>
</feature>
<dbReference type="GO" id="GO:0005886">
    <property type="term" value="C:plasma membrane"/>
    <property type="evidence" value="ECO:0007669"/>
    <property type="project" value="UniProtKB-SubCell"/>
</dbReference>
<keyword evidence="14" id="KW-1185">Reference proteome</keyword>
<evidence type="ECO:0000313" key="13">
    <source>
        <dbReference type="EMBL" id="CAG8059920.1"/>
    </source>
</evidence>
<dbReference type="OrthoDB" id="192832at2759"/>
<protein>
    <recommendedName>
        <fullName evidence="4">endo-1,3(4)-beta-glucanase</fullName>
        <ecNumber evidence="4">3.2.1.6</ecNumber>
    </recommendedName>
</protein>
<dbReference type="FunFam" id="2.60.120.200:FF:000114">
    <property type="entry name" value="Probable endo-1,3(4)-beta-glucanase NFIA_089530"/>
    <property type="match status" value="1"/>
</dbReference>
<keyword evidence="9" id="KW-0326">Glycosidase</keyword>
<evidence type="ECO:0000256" key="5">
    <source>
        <dbReference type="ARBA" id="ARBA00022475"/>
    </source>
</evidence>
<dbReference type="Proteomes" id="UP001153618">
    <property type="component" value="Unassembled WGS sequence"/>
</dbReference>
<dbReference type="InterPro" id="IPR013320">
    <property type="entry name" value="ConA-like_dom_sf"/>
</dbReference>
<evidence type="ECO:0000259" key="12">
    <source>
        <dbReference type="PROSITE" id="PS51762"/>
    </source>
</evidence>
<dbReference type="CDD" id="cd02181">
    <property type="entry name" value="GH16_fungal_Lam16A_glucanase"/>
    <property type="match status" value="1"/>
</dbReference>
<dbReference type="GO" id="GO:0009251">
    <property type="term" value="P:glucan catabolic process"/>
    <property type="evidence" value="ECO:0007669"/>
    <property type="project" value="TreeGrafter"/>
</dbReference>
<dbReference type="PANTHER" id="PTHR10963">
    <property type="entry name" value="GLYCOSYL HYDROLASE-RELATED"/>
    <property type="match status" value="1"/>
</dbReference>
<evidence type="ECO:0000256" key="7">
    <source>
        <dbReference type="ARBA" id="ARBA00022801"/>
    </source>
</evidence>
<dbReference type="InterPro" id="IPR000757">
    <property type="entry name" value="Beta-glucanase-like"/>
</dbReference>
<dbReference type="PROSITE" id="PS51762">
    <property type="entry name" value="GH16_2"/>
    <property type="match status" value="1"/>
</dbReference>
<dbReference type="EMBL" id="CAJVOS010000017">
    <property type="protein sequence ID" value="CAG8059920.1"/>
    <property type="molecule type" value="Genomic_DNA"/>
</dbReference>
<evidence type="ECO:0000256" key="9">
    <source>
        <dbReference type="ARBA" id="ARBA00023295"/>
    </source>
</evidence>
<name>A0A9W4HJR0_PENOL</name>
<dbReference type="InterPro" id="IPR050546">
    <property type="entry name" value="Glycosyl_Hydrlase_16"/>
</dbReference>
<comment type="similarity">
    <text evidence="3">Belongs to the glycosyl hydrolase 16 family.</text>
</comment>
<keyword evidence="5" id="KW-1003">Cell membrane</keyword>
<evidence type="ECO:0000256" key="2">
    <source>
        <dbReference type="ARBA" id="ARBA00004609"/>
    </source>
</evidence>
<keyword evidence="7" id="KW-0378">Hydrolase</keyword>
<evidence type="ECO:0000256" key="3">
    <source>
        <dbReference type="ARBA" id="ARBA00006865"/>
    </source>
</evidence>
<proteinExistence type="inferred from homology"/>
<keyword evidence="8" id="KW-0449">Lipoprotein</keyword>
<keyword evidence="6" id="KW-0472">Membrane</keyword>
<dbReference type="EC" id="3.2.1.6" evidence="4"/>
<dbReference type="Gene3D" id="2.60.120.200">
    <property type="match status" value="1"/>
</dbReference>
<keyword evidence="11" id="KW-0732">Signal</keyword>
<evidence type="ECO:0000313" key="14">
    <source>
        <dbReference type="Proteomes" id="UP001153618"/>
    </source>
</evidence>
<dbReference type="GO" id="GO:0052861">
    <property type="term" value="F:endo-1,3(4)-beta-glucanase activity"/>
    <property type="evidence" value="ECO:0007669"/>
    <property type="project" value="UniProtKB-EC"/>
</dbReference>
<evidence type="ECO:0000256" key="1">
    <source>
        <dbReference type="ARBA" id="ARBA00000124"/>
    </source>
</evidence>
<gene>
    <name evidence="13" type="ORF">POLS_LOCUS3510</name>
</gene>
<evidence type="ECO:0000256" key="4">
    <source>
        <dbReference type="ARBA" id="ARBA00012599"/>
    </source>
</evidence>
<organism evidence="13 14">
    <name type="scientific">Penicillium olsonii</name>
    <dbReference type="NCBI Taxonomy" id="99116"/>
    <lineage>
        <taxon>Eukaryota</taxon>
        <taxon>Fungi</taxon>
        <taxon>Dikarya</taxon>
        <taxon>Ascomycota</taxon>
        <taxon>Pezizomycotina</taxon>
        <taxon>Eurotiomycetes</taxon>
        <taxon>Eurotiomycetidae</taxon>
        <taxon>Eurotiales</taxon>
        <taxon>Aspergillaceae</taxon>
        <taxon>Penicillium</taxon>
    </lineage>
</organism>
<comment type="subcellular location">
    <subcellularLocation>
        <location evidence="2">Cell membrane</location>
        <topology evidence="2">Lipid-anchor</topology>
        <topology evidence="2">GPI-anchor</topology>
    </subcellularLocation>
</comment>
<feature type="signal peptide" evidence="11">
    <location>
        <begin position="1"/>
        <end position="18"/>
    </location>
</feature>
<accession>A0A9W4HJR0</accession>
<feature type="region of interest" description="Disordered" evidence="10">
    <location>
        <begin position="357"/>
        <end position="383"/>
    </location>
</feature>